<evidence type="ECO:0000313" key="1">
    <source>
        <dbReference type="EMBL" id="MBP2329626.1"/>
    </source>
</evidence>
<dbReference type="RefSeq" id="WP_209646358.1">
    <property type="nucleotide sequence ID" value="NZ_JAGINW010000001.1"/>
</dbReference>
<organism evidence="1 2">
    <name type="scientific">Kibdelosporangium banguiense</name>
    <dbReference type="NCBI Taxonomy" id="1365924"/>
    <lineage>
        <taxon>Bacteria</taxon>
        <taxon>Bacillati</taxon>
        <taxon>Actinomycetota</taxon>
        <taxon>Actinomycetes</taxon>
        <taxon>Pseudonocardiales</taxon>
        <taxon>Pseudonocardiaceae</taxon>
        <taxon>Kibdelosporangium</taxon>
    </lineage>
</organism>
<name>A0ABS4TYY9_9PSEU</name>
<dbReference type="EMBL" id="JAGINW010000001">
    <property type="protein sequence ID" value="MBP2329626.1"/>
    <property type="molecule type" value="Genomic_DNA"/>
</dbReference>
<keyword evidence="2" id="KW-1185">Reference proteome</keyword>
<reference evidence="1 2" key="1">
    <citation type="submission" date="2021-03" db="EMBL/GenBank/DDBJ databases">
        <title>Sequencing the genomes of 1000 actinobacteria strains.</title>
        <authorList>
            <person name="Klenk H.-P."/>
        </authorList>
    </citation>
    <scope>NUCLEOTIDE SEQUENCE [LARGE SCALE GENOMIC DNA]</scope>
    <source>
        <strain evidence="1 2">DSM 46670</strain>
    </source>
</reference>
<proteinExistence type="predicted"/>
<dbReference type="Proteomes" id="UP001519332">
    <property type="component" value="Unassembled WGS sequence"/>
</dbReference>
<dbReference type="Gene3D" id="2.40.10.10">
    <property type="entry name" value="Trypsin-like serine proteases"/>
    <property type="match status" value="1"/>
</dbReference>
<sequence length="122" mass="13131">MRHNERGPLTDIVGSAGVAWNFPRNQNFQALGYPTGPPFNGQHLLECDAPYAASEGAAPQRMSIGCDSTSGVSGGPWFFGFTSDSSGWVNGHSSYNYLSKPNTIYSPYFGDAAHDLYMQAST</sequence>
<evidence type="ECO:0008006" key="3">
    <source>
        <dbReference type="Google" id="ProtNLM"/>
    </source>
</evidence>
<comment type="caution">
    <text evidence="1">The sequence shown here is derived from an EMBL/GenBank/DDBJ whole genome shotgun (WGS) entry which is preliminary data.</text>
</comment>
<protein>
    <recommendedName>
        <fullName evidence="3">Peptidase S1 domain-containing protein</fullName>
    </recommendedName>
</protein>
<gene>
    <name evidence="1" type="ORF">JOF56_010011</name>
</gene>
<dbReference type="InterPro" id="IPR043504">
    <property type="entry name" value="Peptidase_S1_PA_chymotrypsin"/>
</dbReference>
<accession>A0ABS4TYY9</accession>
<evidence type="ECO:0000313" key="2">
    <source>
        <dbReference type="Proteomes" id="UP001519332"/>
    </source>
</evidence>